<dbReference type="Gene3D" id="3.30.565.10">
    <property type="entry name" value="Histidine kinase-like ATPase, C-terminal domain"/>
    <property type="match status" value="1"/>
</dbReference>
<dbReference type="Gene3D" id="6.10.340.10">
    <property type="match status" value="1"/>
</dbReference>
<dbReference type="SMART" id="SM00388">
    <property type="entry name" value="HisKA"/>
    <property type="match status" value="1"/>
</dbReference>
<evidence type="ECO:0000259" key="14">
    <source>
        <dbReference type="PROSITE" id="PS50885"/>
    </source>
</evidence>
<evidence type="ECO:0000256" key="11">
    <source>
        <dbReference type="SAM" id="MobiDB-lite"/>
    </source>
</evidence>
<dbReference type="PROSITE" id="PS50109">
    <property type="entry name" value="HIS_KIN"/>
    <property type="match status" value="1"/>
</dbReference>
<dbReference type="InterPro" id="IPR003661">
    <property type="entry name" value="HisK_dim/P_dom"/>
</dbReference>
<sequence>MRSARRGVARYLVRTYLLLALLVGGVLTWVSIWSVNTLEVHLQRIDMGMAVERVRGDFLAGIDPGRPHRFFHGEPGGSAFPQWLRGLAPGFHKIQREGRIWHVMVDDKDGQRYMLLRDYTDYEHNQSASHWTVVSGLAGGLVLAFVLGTLATRRMLRPLARLAAQVTARGAQPPQTRLAEDYPPDEIGRLAAAFDATYNQLEQALRREQLFTADVGHELRTPLMVISSSCELLLEEPGLDADGNARVRRIAAAAADMGERLDTYLMLARGRDDAGQFAHASADEAAREQLATWSAVAQRRGMSLTLQAAAGPSPSNAAAGAPADVFDKGAASGPSGADGMTPAMDPPRFPAPLLRALLSNLIRNSLQYAGPGARVTISAGAQYLQVADDGPGIPAERQQAVFSPFVRGTQPAAGNLGLGLSLVQRICEHQGWRVSLQSAPGWGSVFRVDLRTTARP</sequence>
<organism evidence="15 16">
    <name type="scientific">Alcaligenes xylosoxydans xylosoxydans</name>
    <name type="common">Achromobacter xylosoxidans</name>
    <dbReference type="NCBI Taxonomy" id="85698"/>
    <lineage>
        <taxon>Bacteria</taxon>
        <taxon>Pseudomonadati</taxon>
        <taxon>Pseudomonadota</taxon>
        <taxon>Betaproteobacteria</taxon>
        <taxon>Burkholderiales</taxon>
        <taxon>Alcaligenaceae</taxon>
        <taxon>Achromobacter</taxon>
    </lineage>
</organism>
<reference evidence="15 16" key="1">
    <citation type="submission" date="2016-09" db="EMBL/GenBank/DDBJ databases">
        <title>Phylogenomics of Achromobacter.</title>
        <authorList>
            <person name="Jeukens J."/>
            <person name="Freschi L."/>
            <person name="Vincent A.T."/>
            <person name="Emond-Rheault J.-G."/>
            <person name="Kukavica-Ibrulj I."/>
            <person name="Charette S.J."/>
            <person name="Levesque R.C."/>
        </authorList>
    </citation>
    <scope>NUCLEOTIDE SEQUENCE [LARGE SCALE GENOMIC DNA]</scope>
    <source>
        <strain evidence="15 16">AUS488</strain>
    </source>
</reference>
<evidence type="ECO:0000256" key="5">
    <source>
        <dbReference type="ARBA" id="ARBA00022679"/>
    </source>
</evidence>
<feature type="transmembrane region" description="Helical" evidence="12">
    <location>
        <begin position="128"/>
        <end position="151"/>
    </location>
</feature>
<dbReference type="SMART" id="SM00387">
    <property type="entry name" value="HATPase_c"/>
    <property type="match status" value="1"/>
</dbReference>
<evidence type="ECO:0000256" key="6">
    <source>
        <dbReference type="ARBA" id="ARBA00022692"/>
    </source>
</evidence>
<keyword evidence="5" id="KW-0808">Transferase</keyword>
<evidence type="ECO:0000256" key="7">
    <source>
        <dbReference type="ARBA" id="ARBA00022777"/>
    </source>
</evidence>
<dbReference type="EMBL" id="MJMN01000007">
    <property type="protein sequence ID" value="OMG90290.1"/>
    <property type="molecule type" value="Genomic_DNA"/>
</dbReference>
<dbReference type="PANTHER" id="PTHR45436">
    <property type="entry name" value="SENSOR HISTIDINE KINASE YKOH"/>
    <property type="match status" value="1"/>
</dbReference>
<proteinExistence type="predicted"/>
<evidence type="ECO:0000256" key="1">
    <source>
        <dbReference type="ARBA" id="ARBA00000085"/>
    </source>
</evidence>
<accession>A0A1R1JWP7</accession>
<evidence type="ECO:0000256" key="8">
    <source>
        <dbReference type="ARBA" id="ARBA00022989"/>
    </source>
</evidence>
<comment type="subcellular location">
    <subcellularLocation>
        <location evidence="2">Membrane</location>
    </subcellularLocation>
</comment>
<dbReference type="AlphaFoldDB" id="A0A1R1JWP7"/>
<dbReference type="CDD" id="cd00075">
    <property type="entry name" value="HATPase"/>
    <property type="match status" value="1"/>
</dbReference>
<comment type="catalytic activity">
    <reaction evidence="1">
        <text>ATP + protein L-histidine = ADP + protein N-phospho-L-histidine.</text>
        <dbReference type="EC" id="2.7.13.3"/>
    </reaction>
</comment>
<keyword evidence="10 12" id="KW-0472">Membrane</keyword>
<evidence type="ECO:0000256" key="10">
    <source>
        <dbReference type="ARBA" id="ARBA00023136"/>
    </source>
</evidence>
<dbReference type="PANTHER" id="PTHR45436:SF16">
    <property type="entry name" value="HISTIDINE KINASE"/>
    <property type="match status" value="1"/>
</dbReference>
<dbReference type="SMART" id="SM00304">
    <property type="entry name" value="HAMP"/>
    <property type="match status" value="1"/>
</dbReference>
<feature type="transmembrane region" description="Helical" evidence="12">
    <location>
        <begin position="12"/>
        <end position="32"/>
    </location>
</feature>
<evidence type="ECO:0000313" key="15">
    <source>
        <dbReference type="EMBL" id="OMG90290.1"/>
    </source>
</evidence>
<dbReference type="InterPro" id="IPR003660">
    <property type="entry name" value="HAMP_dom"/>
</dbReference>
<protein>
    <recommendedName>
        <fullName evidence="3">histidine kinase</fullName>
        <ecNumber evidence="3">2.7.13.3</ecNumber>
    </recommendedName>
</protein>
<evidence type="ECO:0000256" key="4">
    <source>
        <dbReference type="ARBA" id="ARBA00022553"/>
    </source>
</evidence>
<dbReference type="PROSITE" id="PS50885">
    <property type="entry name" value="HAMP"/>
    <property type="match status" value="1"/>
</dbReference>
<evidence type="ECO:0000256" key="12">
    <source>
        <dbReference type="SAM" id="Phobius"/>
    </source>
</evidence>
<keyword evidence="6 12" id="KW-0812">Transmembrane</keyword>
<dbReference type="Proteomes" id="UP000187251">
    <property type="component" value="Unassembled WGS sequence"/>
</dbReference>
<dbReference type="InterPro" id="IPR036890">
    <property type="entry name" value="HATPase_C_sf"/>
</dbReference>
<feature type="compositionally biased region" description="Low complexity" evidence="11">
    <location>
        <begin position="308"/>
        <end position="323"/>
    </location>
</feature>
<gene>
    <name evidence="15" type="ORF">BIZ92_21845</name>
</gene>
<dbReference type="InterPro" id="IPR004358">
    <property type="entry name" value="Sig_transdc_His_kin-like_C"/>
</dbReference>
<dbReference type="SUPFAM" id="SSF47384">
    <property type="entry name" value="Homodimeric domain of signal transducing histidine kinase"/>
    <property type="match status" value="1"/>
</dbReference>
<comment type="caution">
    <text evidence="15">The sequence shown here is derived from an EMBL/GenBank/DDBJ whole genome shotgun (WGS) entry which is preliminary data.</text>
</comment>
<dbReference type="GO" id="GO:0000155">
    <property type="term" value="F:phosphorelay sensor kinase activity"/>
    <property type="evidence" value="ECO:0007669"/>
    <property type="project" value="InterPro"/>
</dbReference>
<evidence type="ECO:0000256" key="9">
    <source>
        <dbReference type="ARBA" id="ARBA00023012"/>
    </source>
</evidence>
<keyword evidence="8 12" id="KW-1133">Transmembrane helix</keyword>
<dbReference type="GO" id="GO:0005886">
    <property type="term" value="C:plasma membrane"/>
    <property type="evidence" value="ECO:0007669"/>
    <property type="project" value="TreeGrafter"/>
</dbReference>
<dbReference type="InterPro" id="IPR036097">
    <property type="entry name" value="HisK_dim/P_sf"/>
</dbReference>
<feature type="domain" description="HAMP" evidence="14">
    <location>
        <begin position="153"/>
        <end position="206"/>
    </location>
</feature>
<dbReference type="InterPro" id="IPR003594">
    <property type="entry name" value="HATPase_dom"/>
</dbReference>
<dbReference type="Gene3D" id="1.10.287.130">
    <property type="match status" value="1"/>
</dbReference>
<feature type="region of interest" description="Disordered" evidence="11">
    <location>
        <begin position="308"/>
        <end position="346"/>
    </location>
</feature>
<dbReference type="EC" id="2.7.13.3" evidence="3"/>
<dbReference type="SUPFAM" id="SSF55874">
    <property type="entry name" value="ATPase domain of HSP90 chaperone/DNA topoisomerase II/histidine kinase"/>
    <property type="match status" value="1"/>
</dbReference>
<evidence type="ECO:0000259" key="13">
    <source>
        <dbReference type="PROSITE" id="PS50109"/>
    </source>
</evidence>
<keyword evidence="4" id="KW-0597">Phosphoprotein</keyword>
<dbReference type="CDD" id="cd00082">
    <property type="entry name" value="HisKA"/>
    <property type="match status" value="1"/>
</dbReference>
<keyword evidence="7 15" id="KW-0418">Kinase</keyword>
<evidence type="ECO:0000256" key="3">
    <source>
        <dbReference type="ARBA" id="ARBA00012438"/>
    </source>
</evidence>
<dbReference type="OrthoDB" id="9121563at2"/>
<dbReference type="Pfam" id="PF02518">
    <property type="entry name" value="HATPase_c"/>
    <property type="match status" value="1"/>
</dbReference>
<dbReference type="InterPro" id="IPR005467">
    <property type="entry name" value="His_kinase_dom"/>
</dbReference>
<feature type="domain" description="Histidine kinase" evidence="13">
    <location>
        <begin position="214"/>
        <end position="454"/>
    </location>
</feature>
<dbReference type="Pfam" id="PF00672">
    <property type="entry name" value="HAMP"/>
    <property type="match status" value="1"/>
</dbReference>
<dbReference type="PRINTS" id="PR00344">
    <property type="entry name" value="BCTRLSENSOR"/>
</dbReference>
<name>A0A1R1JWP7_ALCXX</name>
<dbReference type="InterPro" id="IPR050428">
    <property type="entry name" value="TCS_sensor_his_kinase"/>
</dbReference>
<dbReference type="RefSeq" id="WP_076410376.1">
    <property type="nucleotide sequence ID" value="NZ_AP028040.1"/>
</dbReference>
<evidence type="ECO:0000256" key="2">
    <source>
        <dbReference type="ARBA" id="ARBA00004370"/>
    </source>
</evidence>
<dbReference type="Pfam" id="PF00512">
    <property type="entry name" value="HisKA"/>
    <property type="match status" value="1"/>
</dbReference>
<keyword evidence="9" id="KW-0902">Two-component regulatory system</keyword>
<evidence type="ECO:0000313" key="16">
    <source>
        <dbReference type="Proteomes" id="UP000187251"/>
    </source>
</evidence>